<feature type="domain" description="Cation efflux protein cytoplasmic" evidence="9">
    <location>
        <begin position="215"/>
        <end position="292"/>
    </location>
</feature>
<dbReference type="GO" id="GO:0005886">
    <property type="term" value="C:plasma membrane"/>
    <property type="evidence" value="ECO:0007669"/>
    <property type="project" value="TreeGrafter"/>
</dbReference>
<dbReference type="InterPro" id="IPR058533">
    <property type="entry name" value="Cation_efflux_TM"/>
</dbReference>
<dbReference type="GO" id="GO:0015093">
    <property type="term" value="F:ferrous iron transmembrane transporter activity"/>
    <property type="evidence" value="ECO:0007669"/>
    <property type="project" value="TreeGrafter"/>
</dbReference>
<evidence type="ECO:0000256" key="4">
    <source>
        <dbReference type="ARBA" id="ARBA00022692"/>
    </source>
</evidence>
<dbReference type="SUPFAM" id="SSF161111">
    <property type="entry name" value="Cation efflux protein transmembrane domain-like"/>
    <property type="match status" value="1"/>
</dbReference>
<dbReference type="SUPFAM" id="SSF160240">
    <property type="entry name" value="Cation efflux protein cytoplasmic domain-like"/>
    <property type="match status" value="1"/>
</dbReference>
<feature type="transmembrane region" description="Helical" evidence="7">
    <location>
        <begin position="48"/>
        <end position="65"/>
    </location>
</feature>
<evidence type="ECO:0000259" key="9">
    <source>
        <dbReference type="Pfam" id="PF16916"/>
    </source>
</evidence>
<proteinExistence type="inferred from homology"/>
<dbReference type="GO" id="GO:0015086">
    <property type="term" value="F:cadmium ion transmembrane transporter activity"/>
    <property type="evidence" value="ECO:0007669"/>
    <property type="project" value="TreeGrafter"/>
</dbReference>
<dbReference type="Pfam" id="PF16916">
    <property type="entry name" value="ZT_dimer"/>
    <property type="match status" value="1"/>
</dbReference>
<evidence type="ECO:0000256" key="3">
    <source>
        <dbReference type="ARBA" id="ARBA00022448"/>
    </source>
</evidence>
<dbReference type="Pfam" id="PF01545">
    <property type="entry name" value="Cation_efflux"/>
    <property type="match status" value="1"/>
</dbReference>
<dbReference type="GO" id="GO:0006882">
    <property type="term" value="P:intracellular zinc ion homeostasis"/>
    <property type="evidence" value="ECO:0007669"/>
    <property type="project" value="TreeGrafter"/>
</dbReference>
<dbReference type="InterPro" id="IPR027469">
    <property type="entry name" value="Cation_efflux_TMD_sf"/>
</dbReference>
<feature type="domain" description="Cation efflux protein transmembrane" evidence="8">
    <location>
        <begin position="16"/>
        <end position="211"/>
    </location>
</feature>
<keyword evidence="5 7" id="KW-1133">Transmembrane helix</keyword>
<evidence type="ECO:0000256" key="7">
    <source>
        <dbReference type="SAM" id="Phobius"/>
    </source>
</evidence>
<dbReference type="Gene3D" id="3.30.70.1350">
    <property type="entry name" value="Cation efflux protein, cytoplasmic domain"/>
    <property type="match status" value="1"/>
</dbReference>
<sequence length="327" mass="34473">MSGTTEMSAGIRRYAWLSIGASILTMALKFGAFLLTDSVSLFSDAVESVVNLAAGFIALLAIIQARRPADRGHAYGHGKVEYFSSGVEGVLICLAALGIAYASVQRFFDPQPLESLGAGIAVAVAAALVNLITARIMLGAARACGSIALEADARHLLTDVWTSAGLVGALFVMLFAPPSWQILDPVIGCLMAMLIIRTGAALVWRSASGLMDAGLPAEDIERMAAVIRRVGGGESGFHALRTRMAGSVRFVDFHLLVPGNMTVRRSHDLCCEIEEELRKAWPGLQITIHVEPREDGASFDGGETGGLCDGGWACGGDDEPVSGPRNM</sequence>
<dbReference type="InterPro" id="IPR050291">
    <property type="entry name" value="CDF_Transporter"/>
</dbReference>
<dbReference type="GO" id="GO:0015341">
    <property type="term" value="F:zinc efflux antiporter activity"/>
    <property type="evidence" value="ECO:0007669"/>
    <property type="project" value="TreeGrafter"/>
</dbReference>
<organism evidence="10 11">
    <name type="scientific">Desulfomicrobium orale DSM 12838</name>
    <dbReference type="NCBI Taxonomy" id="888061"/>
    <lineage>
        <taxon>Bacteria</taxon>
        <taxon>Pseudomonadati</taxon>
        <taxon>Thermodesulfobacteriota</taxon>
        <taxon>Desulfovibrionia</taxon>
        <taxon>Desulfovibrionales</taxon>
        <taxon>Desulfomicrobiaceae</taxon>
        <taxon>Desulfomicrobium</taxon>
    </lineage>
</organism>
<evidence type="ECO:0000256" key="5">
    <source>
        <dbReference type="ARBA" id="ARBA00022989"/>
    </source>
</evidence>
<dbReference type="PANTHER" id="PTHR43840:SF15">
    <property type="entry name" value="MITOCHONDRIAL METAL TRANSPORTER 1-RELATED"/>
    <property type="match status" value="1"/>
</dbReference>
<feature type="transmembrane region" description="Helical" evidence="7">
    <location>
        <begin position="86"/>
        <end position="104"/>
    </location>
</feature>
<feature type="transmembrane region" description="Helical" evidence="7">
    <location>
        <begin position="156"/>
        <end position="176"/>
    </location>
</feature>
<comment type="similarity">
    <text evidence="2">Belongs to the cation diffusion facilitator (CDF) transporter (TC 2.A.4) family.</text>
</comment>
<gene>
    <name evidence="10" type="ORF">AXF15_00725</name>
</gene>
<keyword evidence="11" id="KW-1185">Reference proteome</keyword>
<accession>A0A0X8JN28</accession>
<dbReference type="InterPro" id="IPR036837">
    <property type="entry name" value="Cation_efflux_CTD_sf"/>
</dbReference>
<dbReference type="AlphaFoldDB" id="A0A0X8JN28"/>
<feature type="transmembrane region" description="Helical" evidence="7">
    <location>
        <begin position="116"/>
        <end position="136"/>
    </location>
</feature>
<dbReference type="PANTHER" id="PTHR43840">
    <property type="entry name" value="MITOCHONDRIAL METAL TRANSPORTER 1-RELATED"/>
    <property type="match status" value="1"/>
</dbReference>
<evidence type="ECO:0000256" key="1">
    <source>
        <dbReference type="ARBA" id="ARBA00004141"/>
    </source>
</evidence>
<dbReference type="OrthoDB" id="9806522at2"/>
<evidence type="ECO:0000259" key="8">
    <source>
        <dbReference type="Pfam" id="PF01545"/>
    </source>
</evidence>
<protein>
    <submittedName>
        <fullName evidence="10">Cation transporter</fullName>
    </submittedName>
</protein>
<dbReference type="NCBIfam" id="TIGR01297">
    <property type="entry name" value="CDF"/>
    <property type="match status" value="1"/>
</dbReference>
<name>A0A0X8JN28_9BACT</name>
<feature type="transmembrane region" description="Helical" evidence="7">
    <location>
        <begin position="182"/>
        <end position="204"/>
    </location>
</feature>
<dbReference type="InterPro" id="IPR002524">
    <property type="entry name" value="Cation_efflux"/>
</dbReference>
<evidence type="ECO:0000256" key="6">
    <source>
        <dbReference type="ARBA" id="ARBA00023136"/>
    </source>
</evidence>
<keyword evidence="4 7" id="KW-0812">Transmembrane</keyword>
<dbReference type="InterPro" id="IPR027470">
    <property type="entry name" value="Cation_efflux_CTD"/>
</dbReference>
<comment type="subcellular location">
    <subcellularLocation>
        <location evidence="1">Membrane</location>
        <topology evidence="1">Multi-pass membrane protein</topology>
    </subcellularLocation>
</comment>
<reference evidence="11" key="1">
    <citation type="submission" date="2016-02" db="EMBL/GenBank/DDBJ databases">
        <authorList>
            <person name="Holder M.E."/>
            <person name="Ajami N.J."/>
            <person name="Petrosino J.F."/>
        </authorList>
    </citation>
    <scope>NUCLEOTIDE SEQUENCE [LARGE SCALE GENOMIC DNA]</scope>
    <source>
        <strain evidence="11">DSM 12838</strain>
    </source>
</reference>
<dbReference type="STRING" id="888061.AXF15_00725"/>
<dbReference type="KEGG" id="doa:AXF15_00725"/>
<dbReference type="Gene3D" id="1.20.1510.10">
    <property type="entry name" value="Cation efflux protein transmembrane domain"/>
    <property type="match status" value="1"/>
</dbReference>
<evidence type="ECO:0000256" key="2">
    <source>
        <dbReference type="ARBA" id="ARBA00008114"/>
    </source>
</evidence>
<keyword evidence="6 7" id="KW-0472">Membrane</keyword>
<feature type="transmembrane region" description="Helical" evidence="7">
    <location>
        <begin position="14"/>
        <end position="36"/>
    </location>
</feature>
<evidence type="ECO:0000313" key="10">
    <source>
        <dbReference type="EMBL" id="AMD91785.1"/>
    </source>
</evidence>
<dbReference type="Proteomes" id="UP000063964">
    <property type="component" value="Chromosome"/>
</dbReference>
<evidence type="ECO:0000313" key="11">
    <source>
        <dbReference type="Proteomes" id="UP000063964"/>
    </source>
</evidence>
<keyword evidence="3" id="KW-0813">Transport</keyword>
<dbReference type="EMBL" id="CP014230">
    <property type="protein sequence ID" value="AMD91785.1"/>
    <property type="molecule type" value="Genomic_DNA"/>
</dbReference>